<feature type="compositionally biased region" description="Polar residues" evidence="2">
    <location>
        <begin position="314"/>
        <end position="323"/>
    </location>
</feature>
<gene>
    <name evidence="5" type="ORF">V1634_19955</name>
</gene>
<sequence length="323" mass="34358">MRDPATIVGNSTGWAPFVCERWRAERVREVSGLAQHPYLPADGQAELVPPSFLSAQYVDAFALGIPDAPARLNGGNACRWLADVRVGDALERSSTVIDAETKHGRTGRLELYTIETLYRRAGSRAEAARLRYTAIRRYPESPAGPPAPSTATGARSAAAGRPTGTELPEDAVRVFSTTVSSRDVVRYAVATDDLYEAHYDESFARASGLPGTIVHGLLKMAWLARGALEYGGTGSVLRELSASYRGMDLVGADFTVWVGPDPAGGGDGGTRLRLYGQSQGGPLSTVGTALLEPAPAASSASAALRPDPDRVRTQTRSQTQEEE</sequence>
<evidence type="ECO:0000256" key="1">
    <source>
        <dbReference type="ARBA" id="ARBA00005254"/>
    </source>
</evidence>
<feature type="domain" description="FAS1-like dehydratase" evidence="4">
    <location>
        <begin position="47"/>
        <end position="122"/>
    </location>
</feature>
<evidence type="ECO:0000256" key="2">
    <source>
        <dbReference type="SAM" id="MobiDB-lite"/>
    </source>
</evidence>
<protein>
    <submittedName>
        <fullName evidence="5">MaoC family dehydratase N-terminal domain-containing protein</fullName>
    </submittedName>
</protein>
<organism evidence="5 6">
    <name type="scientific">Plantactinospora veratri</name>
    <dbReference type="NCBI Taxonomy" id="1436122"/>
    <lineage>
        <taxon>Bacteria</taxon>
        <taxon>Bacillati</taxon>
        <taxon>Actinomycetota</taxon>
        <taxon>Actinomycetes</taxon>
        <taxon>Micromonosporales</taxon>
        <taxon>Micromonosporaceae</taxon>
        <taxon>Plantactinospora</taxon>
    </lineage>
</organism>
<dbReference type="EMBL" id="JAZGQL010000014">
    <property type="protein sequence ID" value="MEE6309116.1"/>
    <property type="molecule type" value="Genomic_DNA"/>
</dbReference>
<accession>A0ABU7SGM0</accession>
<evidence type="ECO:0000259" key="4">
    <source>
        <dbReference type="Pfam" id="PF13452"/>
    </source>
</evidence>
<proteinExistence type="inferred from homology"/>
<dbReference type="InterPro" id="IPR039569">
    <property type="entry name" value="FAS1-like_DH_region"/>
</dbReference>
<dbReference type="InterPro" id="IPR002539">
    <property type="entry name" value="MaoC-like_dom"/>
</dbReference>
<feature type="domain" description="MaoC-like" evidence="3">
    <location>
        <begin position="175"/>
        <end position="251"/>
    </location>
</feature>
<dbReference type="Gene3D" id="3.10.129.10">
    <property type="entry name" value="Hotdog Thioesterase"/>
    <property type="match status" value="2"/>
</dbReference>
<dbReference type="RefSeq" id="WP_331209396.1">
    <property type="nucleotide sequence ID" value="NZ_JAZGQL010000014.1"/>
</dbReference>
<evidence type="ECO:0000313" key="5">
    <source>
        <dbReference type="EMBL" id="MEE6309116.1"/>
    </source>
</evidence>
<reference evidence="5 6" key="1">
    <citation type="submission" date="2024-01" db="EMBL/GenBank/DDBJ databases">
        <title>Genome insights into Plantactinospora veratri sp. nov.</title>
        <authorList>
            <person name="Wang L."/>
        </authorList>
    </citation>
    <scope>NUCLEOTIDE SEQUENCE [LARGE SCALE GENOMIC DNA]</scope>
    <source>
        <strain evidence="5 6">NEAU-FHS4</strain>
    </source>
</reference>
<feature type="compositionally biased region" description="Low complexity" evidence="2">
    <location>
        <begin position="149"/>
        <end position="165"/>
    </location>
</feature>
<evidence type="ECO:0000259" key="3">
    <source>
        <dbReference type="Pfam" id="PF01575"/>
    </source>
</evidence>
<evidence type="ECO:0000313" key="6">
    <source>
        <dbReference type="Proteomes" id="UP001339911"/>
    </source>
</evidence>
<dbReference type="Proteomes" id="UP001339911">
    <property type="component" value="Unassembled WGS sequence"/>
</dbReference>
<dbReference type="InterPro" id="IPR029069">
    <property type="entry name" value="HotDog_dom_sf"/>
</dbReference>
<dbReference type="Pfam" id="PF01575">
    <property type="entry name" value="MaoC_dehydratas"/>
    <property type="match status" value="1"/>
</dbReference>
<keyword evidence="6" id="KW-1185">Reference proteome</keyword>
<comment type="caution">
    <text evidence="5">The sequence shown here is derived from an EMBL/GenBank/DDBJ whole genome shotgun (WGS) entry which is preliminary data.</text>
</comment>
<feature type="region of interest" description="Disordered" evidence="2">
    <location>
        <begin position="284"/>
        <end position="323"/>
    </location>
</feature>
<dbReference type="SUPFAM" id="SSF54637">
    <property type="entry name" value="Thioesterase/thiol ester dehydrase-isomerase"/>
    <property type="match status" value="2"/>
</dbReference>
<name>A0ABU7SGM0_9ACTN</name>
<dbReference type="Pfam" id="PF13452">
    <property type="entry name" value="FAS1_DH_region"/>
    <property type="match status" value="1"/>
</dbReference>
<feature type="region of interest" description="Disordered" evidence="2">
    <location>
        <begin position="138"/>
        <end position="165"/>
    </location>
</feature>
<comment type="similarity">
    <text evidence="1">Belongs to the enoyl-CoA hydratase/isomerase family.</text>
</comment>
<feature type="compositionally biased region" description="Low complexity" evidence="2">
    <location>
        <begin position="289"/>
        <end position="305"/>
    </location>
</feature>